<sequence length="270" mass="30543">MIYYDKFQTWDVSFNDLVEPLIGLQNLTKLTTSGFEFIEDAGSFVSSLAGIELISSEILSWLTKNEFCVFHGTRLLPKEVASIRELGLQPLTALSRQERLSEVFGNHDDWEVVKENLTEVLDDVGPKEKQGRREGQVHFSLSRSGLVNGFDHYLTHGSEFDQHVASRLFPDNSGLRLLQSKTVPYLVHVKMSGEDLVKGAHPHFSYQDVIEMGEVPGLGATFLNAWAFKKSNPDFDIRKLHSDCCVMQKKPTSREKIMEIEELNAPNPML</sequence>
<dbReference type="RefSeq" id="WP_139246463.1">
    <property type="nucleotide sequence ID" value="NZ_FOEP01000013.1"/>
</dbReference>
<dbReference type="AlphaFoldDB" id="A0A1H9IZE9"/>
<evidence type="ECO:0000313" key="2">
    <source>
        <dbReference type="Proteomes" id="UP000198634"/>
    </source>
</evidence>
<dbReference type="Proteomes" id="UP000198634">
    <property type="component" value="Unassembled WGS sequence"/>
</dbReference>
<keyword evidence="2" id="KW-1185">Reference proteome</keyword>
<protein>
    <submittedName>
        <fullName evidence="1">Uncharacterized protein</fullName>
    </submittedName>
</protein>
<name>A0A1H9IZE9_9RHOB</name>
<accession>A0A1H9IZE9</accession>
<dbReference type="EMBL" id="FOEP01000013">
    <property type="protein sequence ID" value="SEQ80171.1"/>
    <property type="molecule type" value="Genomic_DNA"/>
</dbReference>
<dbReference type="STRING" id="657014.SAMN04488092_11394"/>
<gene>
    <name evidence="1" type="ORF">SAMN04488092_11394</name>
</gene>
<reference evidence="1 2" key="1">
    <citation type="submission" date="2016-10" db="EMBL/GenBank/DDBJ databases">
        <authorList>
            <person name="de Groot N.N."/>
        </authorList>
    </citation>
    <scope>NUCLEOTIDE SEQUENCE [LARGE SCALE GENOMIC DNA]</scope>
    <source>
        <strain evidence="1 2">DSM 22007</strain>
    </source>
</reference>
<proteinExistence type="predicted"/>
<dbReference type="OrthoDB" id="7492805at2"/>
<organism evidence="1 2">
    <name type="scientific">Thalassovita taeanensis</name>
    <dbReference type="NCBI Taxonomy" id="657014"/>
    <lineage>
        <taxon>Bacteria</taxon>
        <taxon>Pseudomonadati</taxon>
        <taxon>Pseudomonadota</taxon>
        <taxon>Alphaproteobacteria</taxon>
        <taxon>Rhodobacterales</taxon>
        <taxon>Roseobacteraceae</taxon>
        <taxon>Thalassovita</taxon>
    </lineage>
</organism>
<evidence type="ECO:0000313" key="1">
    <source>
        <dbReference type="EMBL" id="SEQ80171.1"/>
    </source>
</evidence>